<dbReference type="InterPro" id="IPR000639">
    <property type="entry name" value="Epox_hydrolase-like"/>
</dbReference>
<dbReference type="PANTHER" id="PTHR43798:SF33">
    <property type="entry name" value="HYDROLASE, PUTATIVE (AFU_ORTHOLOGUE AFUA_2G14860)-RELATED"/>
    <property type="match status" value="1"/>
</dbReference>
<reference evidence="2 3" key="1">
    <citation type="submission" date="2016-10" db="EMBL/GenBank/DDBJ databases">
        <authorList>
            <person name="de Groot N.N."/>
        </authorList>
    </citation>
    <scope>NUCLEOTIDE SEQUENCE [LARGE SCALE GENOMIC DNA]</scope>
    <source>
        <strain evidence="2 3">CGMCC 1.6502</strain>
    </source>
</reference>
<dbReference type="Pfam" id="PF00561">
    <property type="entry name" value="Abhydrolase_1"/>
    <property type="match status" value="2"/>
</dbReference>
<dbReference type="SUPFAM" id="SSF53474">
    <property type="entry name" value="alpha/beta-Hydrolases"/>
    <property type="match status" value="1"/>
</dbReference>
<dbReference type="GO" id="GO:0047372">
    <property type="term" value="F:monoacylglycerol lipase activity"/>
    <property type="evidence" value="ECO:0007669"/>
    <property type="project" value="TreeGrafter"/>
</dbReference>
<proteinExistence type="predicted"/>
<evidence type="ECO:0000313" key="3">
    <source>
        <dbReference type="Proteomes" id="UP000198694"/>
    </source>
</evidence>
<evidence type="ECO:0000313" key="2">
    <source>
        <dbReference type="EMBL" id="SDK08313.1"/>
    </source>
</evidence>
<dbReference type="InterPro" id="IPR000073">
    <property type="entry name" value="AB_hydrolase_1"/>
</dbReference>
<dbReference type="PRINTS" id="PR00412">
    <property type="entry name" value="EPOXHYDRLASE"/>
</dbReference>
<dbReference type="Gene3D" id="3.40.50.1820">
    <property type="entry name" value="alpha/beta hydrolase"/>
    <property type="match status" value="1"/>
</dbReference>
<dbReference type="EMBL" id="FNFL01000002">
    <property type="protein sequence ID" value="SDK08313.1"/>
    <property type="molecule type" value="Genomic_DNA"/>
</dbReference>
<dbReference type="GO" id="GO:0016020">
    <property type="term" value="C:membrane"/>
    <property type="evidence" value="ECO:0007669"/>
    <property type="project" value="TreeGrafter"/>
</dbReference>
<dbReference type="STRING" id="407036.SAMN05216243_1921"/>
<sequence length="275" mass="31872">MRITNKKKYLQFQHCTVSYQIFQTNTSLDKPYIIFIHGFLSSQFSFRKMIPLLIDKFHIITIDLPPFGDSEKNRNCNFSYRWMAELIIFFMDKLAISKASIAGHSMGGQIAMVCAYYYPGRIEKLFLMAPSCYLKKASNLLGLISRLPISPYLLRKLFQKIGVKGVLEKCIYFPDLITKRMLAAYRKPFLDKNIYYCLSKMIRDREGDLNFDCLKAIKLPCVIFWGKKDQIIPISNGYQLIQHLPNAELCAITLTGHFLPEEAPEIISEYIKTKT</sequence>
<feature type="domain" description="AB hydrolase-1" evidence="1">
    <location>
        <begin position="32"/>
        <end position="153"/>
    </location>
</feature>
<name>A0A1G8YZV7_9BACI</name>
<feature type="domain" description="AB hydrolase-1" evidence="1">
    <location>
        <begin position="181"/>
        <end position="264"/>
    </location>
</feature>
<protein>
    <submittedName>
        <fullName evidence="2">Pimeloyl-ACP methyl ester carboxylesterase</fullName>
    </submittedName>
</protein>
<organism evidence="2 3">
    <name type="scientific">Sediminibacillus albus</name>
    <dbReference type="NCBI Taxonomy" id="407036"/>
    <lineage>
        <taxon>Bacteria</taxon>
        <taxon>Bacillati</taxon>
        <taxon>Bacillota</taxon>
        <taxon>Bacilli</taxon>
        <taxon>Bacillales</taxon>
        <taxon>Bacillaceae</taxon>
        <taxon>Sediminibacillus</taxon>
    </lineage>
</organism>
<gene>
    <name evidence="2" type="ORF">SAMN05216243_1921</name>
</gene>
<dbReference type="PANTHER" id="PTHR43798">
    <property type="entry name" value="MONOACYLGLYCEROL LIPASE"/>
    <property type="match status" value="1"/>
</dbReference>
<dbReference type="AlphaFoldDB" id="A0A1G8YZV7"/>
<keyword evidence="3" id="KW-1185">Reference proteome</keyword>
<dbReference type="GO" id="GO:0046464">
    <property type="term" value="P:acylglycerol catabolic process"/>
    <property type="evidence" value="ECO:0007669"/>
    <property type="project" value="TreeGrafter"/>
</dbReference>
<dbReference type="Proteomes" id="UP000198694">
    <property type="component" value="Unassembled WGS sequence"/>
</dbReference>
<accession>A0A1G8YZV7</accession>
<dbReference type="RefSeq" id="WP_093213395.1">
    <property type="nucleotide sequence ID" value="NZ_FNFL01000002.1"/>
</dbReference>
<dbReference type="PRINTS" id="PR00111">
    <property type="entry name" value="ABHYDROLASE"/>
</dbReference>
<dbReference type="InterPro" id="IPR050266">
    <property type="entry name" value="AB_hydrolase_sf"/>
</dbReference>
<dbReference type="OrthoDB" id="9808398at2"/>
<evidence type="ECO:0000259" key="1">
    <source>
        <dbReference type="Pfam" id="PF00561"/>
    </source>
</evidence>
<dbReference type="InterPro" id="IPR029058">
    <property type="entry name" value="AB_hydrolase_fold"/>
</dbReference>